<dbReference type="PANTHER" id="PTHR45789">
    <property type="entry name" value="FI18025P1"/>
    <property type="match status" value="1"/>
</dbReference>
<evidence type="ECO:0000256" key="3">
    <source>
        <dbReference type="PROSITE-ProRule" id="PRU00267"/>
    </source>
</evidence>
<sequence>SPSSSPAFSVCRRSKRRANDSFDYNTAAGKDLGGSTDHPVSKRRSPTPVVGNADENKTEDVLAHSSISSDALCVTTAPCSSLNDNPPQLIVDTNPATPGLSPCHLSSLTPTCVSSTSKGSERPIVPVEASLKSSLSTASTASTASTGSSINRKPLQFINSLAPVVPRPKPLSSNIDGSCEYVPTDSAKQQKARKQQREEGKIKRTPNCFIIFRTRMHPMIAAQYGNLNNKEVSKIAGQLWADVPEEIKAQYKSLAKEEKRKHESFFPSYKYSSVNPRPPKKNDAAVLKDEPCTSTSSKSSPVSIDSVTLAPSTTTDEVEYDRESRTSVSPLAELGNTDETISPTMPLKSSCSKKKAAQERKYVVTEVALHEFTGDSNLSAKRALSFKTRPSTATSALSPRLQKSESNDALDKMDIESSLSAVAAAKVDWNSLPSSKSNLSSQKEFTFVPALVSCPPSLASFQGHHFQQEQQLHQQQNYLVPVQSYPLLTFAPQATGDLRHRASISGNATQIHSEWGNGLTSAIACPDSLSHLNHLGSSMMNTAEPLDWDMLPTTLDMSLDFELALQDLADTSTRLGVESGDGLGTKIQHQQQQQQREQDSELFSLPMPLDSLRSAAAATDFQSLQRQQERHLTSPFFQTPTSCSQENSLDQGFPWDLGMVATTTTESPGPDSFLDGRYDSPATTPIGRAASMLAIPSMMTISPLPLLQTPIHLLASTMSIEHNKHSSHAASTSATAGSLFALETPSAMSAGPVHSQVLNSDTLAGYTQLAKGQAQTATSAPGEWPSLVHSAQYHFAPSPVLPAIPLAAERNSIYTMASGLWSPPLSIVLSDAACSSSAGPPSNSVEPTQDFATGWTIPEGFQRPQKMTSFMFNAPAPFHHHHHYHHQVPLEKQQEKNAENCTDEQLSMSIEYYEKVLELQKIRLTAQRQMKQKYQQQQQQYYQQHYRAIGAERFE</sequence>
<dbReference type="InterPro" id="IPR009071">
    <property type="entry name" value="HMG_box_dom"/>
</dbReference>
<feature type="compositionally biased region" description="Basic and acidic residues" evidence="4">
    <location>
        <begin position="280"/>
        <end position="291"/>
    </location>
</feature>
<dbReference type="AlphaFoldDB" id="A0A9P6RF23"/>
<organism evidence="6 7">
    <name type="scientific">Dissophora globulifera</name>
    <dbReference type="NCBI Taxonomy" id="979702"/>
    <lineage>
        <taxon>Eukaryota</taxon>
        <taxon>Fungi</taxon>
        <taxon>Fungi incertae sedis</taxon>
        <taxon>Mucoromycota</taxon>
        <taxon>Mortierellomycotina</taxon>
        <taxon>Mortierellomycetes</taxon>
        <taxon>Mortierellales</taxon>
        <taxon>Mortierellaceae</taxon>
        <taxon>Dissophora</taxon>
    </lineage>
</organism>
<dbReference type="OrthoDB" id="6247875at2759"/>
<feature type="region of interest" description="Disordered" evidence="4">
    <location>
        <begin position="389"/>
        <end position="408"/>
    </location>
</feature>
<gene>
    <name evidence="6" type="ORF">BGZ99_005818</name>
</gene>
<evidence type="ECO:0000313" key="7">
    <source>
        <dbReference type="Proteomes" id="UP000738325"/>
    </source>
</evidence>
<dbReference type="Pfam" id="PF00505">
    <property type="entry name" value="HMG_box"/>
    <property type="match status" value="1"/>
</dbReference>
<feature type="DNA-binding region" description="HMG box" evidence="3">
    <location>
        <begin position="202"/>
        <end position="270"/>
    </location>
</feature>
<dbReference type="Proteomes" id="UP000738325">
    <property type="component" value="Unassembled WGS sequence"/>
</dbReference>
<feature type="region of interest" description="Disordered" evidence="4">
    <location>
        <begin position="577"/>
        <end position="600"/>
    </location>
</feature>
<protein>
    <recommendedName>
        <fullName evidence="5">HMG box domain-containing protein</fullName>
    </recommendedName>
</protein>
<dbReference type="EMBL" id="JAAAIP010000384">
    <property type="protein sequence ID" value="KAG0318190.1"/>
    <property type="molecule type" value="Genomic_DNA"/>
</dbReference>
<keyword evidence="7" id="KW-1185">Reference proteome</keyword>
<dbReference type="InterPro" id="IPR036910">
    <property type="entry name" value="HMG_box_dom_sf"/>
</dbReference>
<dbReference type="GO" id="GO:0000978">
    <property type="term" value="F:RNA polymerase II cis-regulatory region sequence-specific DNA binding"/>
    <property type="evidence" value="ECO:0007669"/>
    <property type="project" value="TreeGrafter"/>
</dbReference>
<feature type="region of interest" description="Disordered" evidence="4">
    <location>
        <begin position="268"/>
        <end position="327"/>
    </location>
</feature>
<feature type="compositionally biased region" description="Low complexity" evidence="4">
    <location>
        <begin position="294"/>
        <end position="306"/>
    </location>
</feature>
<dbReference type="SMART" id="SM00398">
    <property type="entry name" value="HMG"/>
    <property type="match status" value="1"/>
</dbReference>
<feature type="region of interest" description="Disordered" evidence="4">
    <location>
        <begin position="19"/>
        <end position="58"/>
    </location>
</feature>
<feature type="region of interest" description="Disordered" evidence="4">
    <location>
        <begin position="168"/>
        <end position="200"/>
    </location>
</feature>
<evidence type="ECO:0000256" key="2">
    <source>
        <dbReference type="ARBA" id="ARBA00023242"/>
    </source>
</evidence>
<keyword evidence="2 3" id="KW-0539">Nucleus</keyword>
<comment type="caution">
    <text evidence="6">The sequence shown here is derived from an EMBL/GenBank/DDBJ whole genome shotgun (WGS) entry which is preliminary data.</text>
</comment>
<proteinExistence type="predicted"/>
<dbReference type="GO" id="GO:0005634">
    <property type="term" value="C:nucleus"/>
    <property type="evidence" value="ECO:0007669"/>
    <property type="project" value="UniProtKB-UniRule"/>
</dbReference>
<dbReference type="SUPFAM" id="SSF47095">
    <property type="entry name" value="HMG-box"/>
    <property type="match status" value="1"/>
</dbReference>
<evidence type="ECO:0000256" key="4">
    <source>
        <dbReference type="SAM" id="MobiDB-lite"/>
    </source>
</evidence>
<evidence type="ECO:0000313" key="6">
    <source>
        <dbReference type="EMBL" id="KAG0318190.1"/>
    </source>
</evidence>
<reference evidence="6" key="1">
    <citation type="journal article" date="2020" name="Fungal Divers.">
        <title>Resolving the Mortierellaceae phylogeny through synthesis of multi-gene phylogenetics and phylogenomics.</title>
        <authorList>
            <person name="Vandepol N."/>
            <person name="Liber J."/>
            <person name="Desiro A."/>
            <person name="Na H."/>
            <person name="Kennedy M."/>
            <person name="Barry K."/>
            <person name="Grigoriev I.V."/>
            <person name="Miller A.N."/>
            <person name="O'Donnell K."/>
            <person name="Stajich J.E."/>
            <person name="Bonito G."/>
        </authorList>
    </citation>
    <scope>NUCLEOTIDE SEQUENCE</scope>
    <source>
        <strain evidence="6">REB-010B</strain>
    </source>
</reference>
<evidence type="ECO:0000259" key="5">
    <source>
        <dbReference type="PROSITE" id="PS50118"/>
    </source>
</evidence>
<dbReference type="CDD" id="cd01389">
    <property type="entry name" value="HMG-box_ROX1-like"/>
    <property type="match status" value="1"/>
</dbReference>
<dbReference type="Gene3D" id="1.10.30.10">
    <property type="entry name" value="High mobility group box domain"/>
    <property type="match status" value="1"/>
</dbReference>
<feature type="non-terminal residue" evidence="6">
    <location>
        <position position="1"/>
    </location>
</feature>
<dbReference type="PROSITE" id="PS50118">
    <property type="entry name" value="HMG_BOX_2"/>
    <property type="match status" value="1"/>
</dbReference>
<keyword evidence="1 3" id="KW-0238">DNA-binding</keyword>
<feature type="domain" description="HMG box" evidence="5">
    <location>
        <begin position="202"/>
        <end position="270"/>
    </location>
</feature>
<name>A0A9P6RF23_9FUNG</name>
<dbReference type="InterPro" id="IPR051356">
    <property type="entry name" value="SOX/SOX-like_TF"/>
</dbReference>
<evidence type="ECO:0000256" key="1">
    <source>
        <dbReference type="ARBA" id="ARBA00023125"/>
    </source>
</evidence>
<accession>A0A9P6RF23</accession>
<dbReference type="PANTHER" id="PTHR45789:SF2">
    <property type="entry name" value="FI18025P1"/>
    <property type="match status" value="1"/>
</dbReference>
<dbReference type="GO" id="GO:0000981">
    <property type="term" value="F:DNA-binding transcription factor activity, RNA polymerase II-specific"/>
    <property type="evidence" value="ECO:0007669"/>
    <property type="project" value="TreeGrafter"/>
</dbReference>